<keyword evidence="6 7" id="KW-0720">Serine protease</keyword>
<feature type="domain" description="Fervidolysin-like N-terminal prodomain" evidence="10">
    <location>
        <begin position="43"/>
        <end position="117"/>
    </location>
</feature>
<dbReference type="InterPro" id="IPR034084">
    <property type="entry name" value="Thermitase-like_dom"/>
</dbReference>
<evidence type="ECO:0000256" key="7">
    <source>
        <dbReference type="PROSITE-ProRule" id="PRU01240"/>
    </source>
</evidence>
<dbReference type="PROSITE" id="PS51892">
    <property type="entry name" value="SUBTILASE"/>
    <property type="match status" value="1"/>
</dbReference>
<evidence type="ECO:0000256" key="5">
    <source>
        <dbReference type="ARBA" id="ARBA00022801"/>
    </source>
</evidence>
<dbReference type="GO" id="GO:0004252">
    <property type="term" value="F:serine-type endopeptidase activity"/>
    <property type="evidence" value="ECO:0007669"/>
    <property type="project" value="UniProtKB-UniRule"/>
</dbReference>
<evidence type="ECO:0000259" key="9">
    <source>
        <dbReference type="Pfam" id="PF00082"/>
    </source>
</evidence>
<dbReference type="InterPro" id="IPR023828">
    <property type="entry name" value="Peptidase_S8_Ser-AS"/>
</dbReference>
<evidence type="ECO:0000256" key="3">
    <source>
        <dbReference type="ARBA" id="ARBA00022525"/>
    </source>
</evidence>
<evidence type="ECO:0000313" key="12">
    <source>
        <dbReference type="Proteomes" id="UP000034785"/>
    </source>
</evidence>
<evidence type="ECO:0000256" key="6">
    <source>
        <dbReference type="ARBA" id="ARBA00022825"/>
    </source>
</evidence>
<keyword evidence="4 7" id="KW-0645">Protease</keyword>
<evidence type="ECO:0000256" key="4">
    <source>
        <dbReference type="ARBA" id="ARBA00022670"/>
    </source>
</evidence>
<dbReference type="Gene3D" id="3.30.70.80">
    <property type="entry name" value="Peptidase S8 propeptide/proteinase inhibitor I9"/>
    <property type="match status" value="1"/>
</dbReference>
<dbReference type="PRINTS" id="PR00723">
    <property type="entry name" value="SUBTILISIN"/>
</dbReference>
<accession>A0A0G1BCV0</accession>
<reference evidence="11 12" key="1">
    <citation type="journal article" date="2015" name="Nature">
        <title>rRNA introns, odd ribosomes, and small enigmatic genomes across a large radiation of phyla.</title>
        <authorList>
            <person name="Brown C.T."/>
            <person name="Hug L.A."/>
            <person name="Thomas B.C."/>
            <person name="Sharon I."/>
            <person name="Castelle C.J."/>
            <person name="Singh A."/>
            <person name="Wilkins M.J."/>
            <person name="Williams K.H."/>
            <person name="Banfield J.F."/>
        </authorList>
    </citation>
    <scope>NUCLEOTIDE SEQUENCE [LARGE SCALE GENOMIC DNA]</scope>
</reference>
<dbReference type="Proteomes" id="UP000034785">
    <property type="component" value="Unassembled WGS sequence"/>
</dbReference>
<dbReference type="Pfam" id="PF00082">
    <property type="entry name" value="Peptidase_S8"/>
    <property type="match status" value="1"/>
</dbReference>
<dbReference type="PROSITE" id="PS00137">
    <property type="entry name" value="SUBTILASE_HIS"/>
    <property type="match status" value="1"/>
</dbReference>
<feature type="active site" description="Charge relay system" evidence="7">
    <location>
        <position position="180"/>
    </location>
</feature>
<dbReference type="InterPro" id="IPR054399">
    <property type="entry name" value="Fervidolysin-like_N_prodom"/>
</dbReference>
<dbReference type="InterPro" id="IPR000209">
    <property type="entry name" value="Peptidase_S8/S53_dom"/>
</dbReference>
<dbReference type="PANTHER" id="PTHR43806">
    <property type="entry name" value="PEPTIDASE S8"/>
    <property type="match status" value="1"/>
</dbReference>
<feature type="domain" description="Peptidase S8/S53" evidence="9">
    <location>
        <begin position="172"/>
        <end position="409"/>
    </location>
</feature>
<protein>
    <submittedName>
        <fullName evidence="11">Uncharacterized protein</fullName>
    </submittedName>
</protein>
<dbReference type="GO" id="GO:0005576">
    <property type="term" value="C:extracellular region"/>
    <property type="evidence" value="ECO:0007669"/>
    <property type="project" value="UniProtKB-SubCell"/>
</dbReference>
<dbReference type="GO" id="GO:0006508">
    <property type="term" value="P:proteolysis"/>
    <property type="evidence" value="ECO:0007669"/>
    <property type="project" value="UniProtKB-KW"/>
</dbReference>
<dbReference type="InterPro" id="IPR015500">
    <property type="entry name" value="Peptidase_S8_subtilisin-rel"/>
</dbReference>
<dbReference type="PROSITE" id="PS00138">
    <property type="entry name" value="SUBTILASE_SER"/>
    <property type="match status" value="1"/>
</dbReference>
<dbReference type="InterPro" id="IPR023827">
    <property type="entry name" value="Peptidase_S8_Asp-AS"/>
</dbReference>
<dbReference type="Gene3D" id="3.40.50.200">
    <property type="entry name" value="Peptidase S8/S53 domain"/>
    <property type="match status" value="1"/>
</dbReference>
<dbReference type="CDD" id="cd07484">
    <property type="entry name" value="Peptidases_S8_Thermitase_like"/>
    <property type="match status" value="1"/>
</dbReference>
<evidence type="ECO:0000313" key="11">
    <source>
        <dbReference type="EMBL" id="KKS71014.1"/>
    </source>
</evidence>
<keyword evidence="5 7" id="KW-0378">Hydrolase</keyword>
<comment type="caution">
    <text evidence="11">The sequence shown here is derived from an EMBL/GenBank/DDBJ whole genome shotgun (WGS) entry which is preliminary data.</text>
</comment>
<comment type="similarity">
    <text evidence="2 7 8">Belongs to the peptidase S8 family.</text>
</comment>
<dbReference type="EMBL" id="LCEJ01000007">
    <property type="protein sequence ID" value="KKS71014.1"/>
    <property type="molecule type" value="Genomic_DNA"/>
</dbReference>
<comment type="subcellular location">
    <subcellularLocation>
        <location evidence="1">Secreted</location>
    </subcellularLocation>
</comment>
<dbReference type="SUPFAM" id="SSF52743">
    <property type="entry name" value="Subtilisin-like"/>
    <property type="match status" value="1"/>
</dbReference>
<proteinExistence type="inferred from homology"/>
<evidence type="ECO:0000256" key="2">
    <source>
        <dbReference type="ARBA" id="ARBA00011073"/>
    </source>
</evidence>
<feature type="active site" description="Charge relay system" evidence="7">
    <location>
        <position position="374"/>
    </location>
</feature>
<dbReference type="InterPro" id="IPR050131">
    <property type="entry name" value="Peptidase_S8_subtilisin-like"/>
</dbReference>
<organism evidence="11 12">
    <name type="scientific">Candidatus Daviesbacteria bacterium GW2011_GWA2_42_7</name>
    <dbReference type="NCBI Taxonomy" id="1618425"/>
    <lineage>
        <taxon>Bacteria</taxon>
        <taxon>Candidatus Daviesiibacteriota</taxon>
    </lineage>
</organism>
<dbReference type="InterPro" id="IPR022398">
    <property type="entry name" value="Peptidase_S8_His-AS"/>
</dbReference>
<dbReference type="Pfam" id="PF22148">
    <property type="entry name" value="Fervidolysin_NPro-like"/>
    <property type="match status" value="1"/>
</dbReference>
<name>A0A0G1BCV0_9BACT</name>
<feature type="active site" description="Charge relay system" evidence="7">
    <location>
        <position position="212"/>
    </location>
</feature>
<evidence type="ECO:0000259" key="10">
    <source>
        <dbReference type="Pfam" id="PF22148"/>
    </source>
</evidence>
<dbReference type="InterPro" id="IPR037045">
    <property type="entry name" value="S8pro/Inhibitor_I9_sf"/>
</dbReference>
<sequence>MGLLLFGHFYVSLNKLMKIKTLALSLLAALLLSLPFLVVPVSAQPSQPNRVPGQILVKFKDSAPQAFVNTELKRQNGKVVDQISRIGTLVVEVPDQALDRVIEALSRNPNVEYAEENSIATALDFPVDAPNDTSYALLQWGLENTGQVIGGQMGTPDADIDAQGAWNVTTGNLVKVAVLDTGVDQAHPDLSSKIDSQKDFTGSGSVDDFYGHGTHVGGIVAAVTNNAIGVAGTCPECRLLNGKVLNDSGSGAYSWIASGITWAADNNAKVINMSLGGSVKSITLERAVNYAWNKGVVVVAAAGNSGNRSKTYPGAYTNVIAVAATDNKDQKASFSSYGNWVDVAAPGVNIFSTFPTHAYKINKSLGYDFGSGTSMATPMASGVVALIWSTPYGTSNLAVRSRLESTADKISGTGKYWVAGRINAGGAVAP</sequence>
<dbReference type="AlphaFoldDB" id="A0A0G1BCV0"/>
<keyword evidence="3" id="KW-0964">Secreted</keyword>
<dbReference type="InterPro" id="IPR036852">
    <property type="entry name" value="Peptidase_S8/S53_dom_sf"/>
</dbReference>
<gene>
    <name evidence="11" type="ORF">UV41_C0007G0014</name>
</gene>
<evidence type="ECO:0000256" key="8">
    <source>
        <dbReference type="RuleBase" id="RU003355"/>
    </source>
</evidence>
<dbReference type="PANTHER" id="PTHR43806:SF11">
    <property type="entry name" value="CEREVISIN-RELATED"/>
    <property type="match status" value="1"/>
</dbReference>
<dbReference type="PROSITE" id="PS00136">
    <property type="entry name" value="SUBTILASE_ASP"/>
    <property type="match status" value="1"/>
</dbReference>
<evidence type="ECO:0000256" key="1">
    <source>
        <dbReference type="ARBA" id="ARBA00004613"/>
    </source>
</evidence>